<sequence>MDLGLDNINVVVTGGSSGIGAKIVEGFANEGANIWFCGRSQHRIDRLYELLGNTAERVVGKVVDAHDPAQMKAWIASIPRIDVFVPNVSALSDEWEDVLQKDISATQHAITLVLPKLLESDYAAITYIGSKASGYTACHANAYGAGKAALAHYMKSLALTYVRKVRVNTVSPGDTYIADGLWGKCKREKPETFQKVLERNPMGRLANPDEVANVVTFISSPAASFVSGANWYVDGASTSHVQY</sequence>
<dbReference type="Pfam" id="PF13561">
    <property type="entry name" value="adh_short_C2"/>
    <property type="match status" value="1"/>
</dbReference>
<gene>
    <name evidence="4" type="ORF">CWO07_19305</name>
    <name evidence="3" type="ORF">Q8W42_10530</name>
</gene>
<reference evidence="3" key="2">
    <citation type="submission" date="2023-07" db="EMBL/GenBank/DDBJ databases">
        <title>Genome content predicts the carbon catabolic preferences of heterotrophic bacteria.</title>
        <authorList>
            <person name="Gralka M."/>
        </authorList>
    </citation>
    <scope>NUCLEOTIDE SEQUENCE</scope>
    <source>
        <strain evidence="3">6E02</strain>
    </source>
</reference>
<dbReference type="InterPro" id="IPR036291">
    <property type="entry name" value="NAD(P)-bd_dom_sf"/>
</dbReference>
<evidence type="ECO:0000313" key="6">
    <source>
        <dbReference type="Proteomes" id="UP001177935"/>
    </source>
</evidence>
<reference evidence="4 5" key="1">
    <citation type="submission" date="2017-11" db="EMBL/GenBank/DDBJ databases">
        <title>Population delineation of vibrios coincides with oyster pathogenicity.</title>
        <authorList>
            <person name="Bruto M."/>
            <person name="Labreuche Y."/>
            <person name="James A."/>
            <person name="Piel D."/>
            <person name="Chenivesse S."/>
            <person name="Petton B."/>
            <person name="Polz M.F."/>
            <person name="Le Roux F."/>
        </authorList>
    </citation>
    <scope>NUCLEOTIDE SEQUENCE [LARGE SCALE GENOMIC DNA]</scope>
    <source>
        <strain evidence="4 5">FF_144</strain>
    </source>
</reference>
<keyword evidence="2 3" id="KW-0560">Oxidoreductase</keyword>
<proteinExistence type="inferred from homology"/>
<protein>
    <submittedName>
        <fullName evidence="4">NAD(P)-dependent oxidoreductase</fullName>
    </submittedName>
    <submittedName>
        <fullName evidence="3">SDR family oxidoreductase</fullName>
        <ecNumber evidence="3">1.-.-.-</ecNumber>
    </submittedName>
</protein>
<dbReference type="EC" id="1.-.-.-" evidence="3"/>
<evidence type="ECO:0000313" key="5">
    <source>
        <dbReference type="Proteomes" id="UP000244197"/>
    </source>
</evidence>
<dbReference type="PANTHER" id="PTHR43477:SF1">
    <property type="entry name" value="DIHYDROANTICAPSIN 7-DEHYDROGENASE"/>
    <property type="match status" value="1"/>
</dbReference>
<dbReference type="AlphaFoldDB" id="A0A0P6Z1Z2"/>
<dbReference type="EMBL" id="JAUYVL010000004">
    <property type="protein sequence ID" value="MDP2501145.1"/>
    <property type="molecule type" value="Genomic_DNA"/>
</dbReference>
<comment type="similarity">
    <text evidence="1">Belongs to the short-chain dehydrogenases/reductases (SDR) family.</text>
</comment>
<evidence type="ECO:0000313" key="3">
    <source>
        <dbReference type="EMBL" id="MDP2501145.1"/>
    </source>
</evidence>
<organism evidence="3 6">
    <name type="scientific">Vibrio splendidus</name>
    <dbReference type="NCBI Taxonomy" id="29497"/>
    <lineage>
        <taxon>Bacteria</taxon>
        <taxon>Pseudomonadati</taxon>
        <taxon>Pseudomonadota</taxon>
        <taxon>Gammaproteobacteria</taxon>
        <taxon>Vibrionales</taxon>
        <taxon>Vibrionaceae</taxon>
        <taxon>Vibrio</taxon>
    </lineage>
</organism>
<dbReference type="Gene3D" id="3.40.50.720">
    <property type="entry name" value="NAD(P)-binding Rossmann-like Domain"/>
    <property type="match status" value="1"/>
</dbReference>
<dbReference type="PROSITE" id="PS00061">
    <property type="entry name" value="ADH_SHORT"/>
    <property type="match status" value="1"/>
</dbReference>
<evidence type="ECO:0000256" key="1">
    <source>
        <dbReference type="ARBA" id="ARBA00006484"/>
    </source>
</evidence>
<accession>A0A0P6Z1Z2</accession>
<dbReference type="RefSeq" id="WP_004734852.1">
    <property type="nucleotide sequence ID" value="NZ_AP025508.1"/>
</dbReference>
<dbReference type="GO" id="GO:0016491">
    <property type="term" value="F:oxidoreductase activity"/>
    <property type="evidence" value="ECO:0007669"/>
    <property type="project" value="UniProtKB-KW"/>
</dbReference>
<dbReference type="CDD" id="cd05233">
    <property type="entry name" value="SDR_c"/>
    <property type="match status" value="1"/>
</dbReference>
<dbReference type="Proteomes" id="UP001177935">
    <property type="component" value="Unassembled WGS sequence"/>
</dbReference>
<name>A0A0P6Z1Z2_VIBSP</name>
<evidence type="ECO:0000256" key="2">
    <source>
        <dbReference type="ARBA" id="ARBA00023002"/>
    </source>
</evidence>
<evidence type="ECO:0000313" key="4">
    <source>
        <dbReference type="EMBL" id="PTP27938.1"/>
    </source>
</evidence>
<dbReference type="EMBL" id="PIFK01000044">
    <property type="protein sequence ID" value="PTP27938.1"/>
    <property type="molecule type" value="Genomic_DNA"/>
</dbReference>
<dbReference type="SUPFAM" id="SSF51735">
    <property type="entry name" value="NAD(P)-binding Rossmann-fold domains"/>
    <property type="match status" value="1"/>
</dbReference>
<dbReference type="PANTHER" id="PTHR43477">
    <property type="entry name" value="DIHYDROANTICAPSIN 7-DEHYDROGENASE"/>
    <property type="match status" value="1"/>
</dbReference>
<comment type="caution">
    <text evidence="3">The sequence shown here is derived from an EMBL/GenBank/DDBJ whole genome shotgun (WGS) entry which is preliminary data.</text>
</comment>
<dbReference type="InterPro" id="IPR051122">
    <property type="entry name" value="SDR_DHRS6-like"/>
</dbReference>
<dbReference type="InterPro" id="IPR020904">
    <property type="entry name" value="Sc_DH/Rdtase_CS"/>
</dbReference>
<dbReference type="Proteomes" id="UP000244197">
    <property type="component" value="Unassembled WGS sequence"/>
</dbReference>
<dbReference type="InterPro" id="IPR002347">
    <property type="entry name" value="SDR_fam"/>
</dbReference>
<dbReference type="PRINTS" id="PR00081">
    <property type="entry name" value="GDHRDH"/>
</dbReference>